<feature type="compositionally biased region" description="Low complexity" evidence="1">
    <location>
        <begin position="207"/>
        <end position="219"/>
    </location>
</feature>
<protein>
    <submittedName>
        <fullName evidence="2">Uncharacterized protein</fullName>
    </submittedName>
</protein>
<feature type="compositionally biased region" description="Polar residues" evidence="1">
    <location>
        <begin position="172"/>
        <end position="184"/>
    </location>
</feature>
<feature type="region of interest" description="Disordered" evidence="1">
    <location>
        <begin position="1"/>
        <end position="223"/>
    </location>
</feature>
<keyword evidence="3" id="KW-1185">Reference proteome</keyword>
<name>A0ABN7B544_9HEMI</name>
<dbReference type="EMBL" id="AP028918">
    <property type="protein sequence ID" value="BES98959.1"/>
    <property type="molecule type" value="Genomic_DNA"/>
</dbReference>
<evidence type="ECO:0000313" key="2">
    <source>
        <dbReference type="EMBL" id="BES98959.1"/>
    </source>
</evidence>
<proteinExistence type="predicted"/>
<evidence type="ECO:0000256" key="1">
    <source>
        <dbReference type="SAM" id="MobiDB-lite"/>
    </source>
</evidence>
<reference evidence="2 3" key="1">
    <citation type="submission" date="2023-09" db="EMBL/GenBank/DDBJ databases">
        <title>Nesidiocoris tenuis whole genome shotgun sequence.</title>
        <authorList>
            <person name="Shibata T."/>
            <person name="Shimoda M."/>
            <person name="Kobayashi T."/>
            <person name="Uehara T."/>
        </authorList>
    </citation>
    <scope>NUCLEOTIDE SEQUENCE [LARGE SCALE GENOMIC DNA]</scope>
    <source>
        <strain evidence="2 3">Japan</strain>
    </source>
</reference>
<evidence type="ECO:0000313" key="3">
    <source>
        <dbReference type="Proteomes" id="UP001307889"/>
    </source>
</evidence>
<accession>A0ABN7B544</accession>
<organism evidence="2 3">
    <name type="scientific">Nesidiocoris tenuis</name>
    <dbReference type="NCBI Taxonomy" id="355587"/>
    <lineage>
        <taxon>Eukaryota</taxon>
        <taxon>Metazoa</taxon>
        <taxon>Ecdysozoa</taxon>
        <taxon>Arthropoda</taxon>
        <taxon>Hexapoda</taxon>
        <taxon>Insecta</taxon>
        <taxon>Pterygota</taxon>
        <taxon>Neoptera</taxon>
        <taxon>Paraneoptera</taxon>
        <taxon>Hemiptera</taxon>
        <taxon>Heteroptera</taxon>
        <taxon>Panheteroptera</taxon>
        <taxon>Cimicomorpha</taxon>
        <taxon>Miridae</taxon>
        <taxon>Dicyphina</taxon>
        <taxon>Nesidiocoris</taxon>
    </lineage>
</organism>
<feature type="compositionally biased region" description="Low complexity" evidence="1">
    <location>
        <begin position="53"/>
        <end position="71"/>
    </location>
</feature>
<dbReference type="Proteomes" id="UP001307889">
    <property type="component" value="Chromosome 10"/>
</dbReference>
<gene>
    <name evidence="2" type="ORF">NTJ_11775</name>
</gene>
<sequence>MADRGDRCNRRPGRRATGRDPNGWTPPDNSRTPSPLGVPLSPDNEDLAQMLAAQPRNRQPSRSPSPSPQASHLCPARSQSPRRATPPGDWTPPAVQFQPGSPLAYGLLPSPENARDYGQRPPSRSPPRPDFGQCGPPRTTPPPQSPAGQCNADYFNLSGPGWEPPRWDSPLEDSTPSPSPTAQRQTRRRIAFTSSPAVGGFNPDTESSNASVDVAVSSSKRTQATIIYTESSRHVSSSDVSRS</sequence>